<comment type="catalytic activity">
    <reaction evidence="1">
        <text>Hydrolysis of (1-&gt;4)-beta-linkages between N-acetylmuramic acid and N-acetyl-D-glucosamine residues in a peptidoglycan and between N-acetyl-D-glucosamine residues in chitodextrins.</text>
        <dbReference type="EC" id="3.2.1.17"/>
    </reaction>
</comment>
<dbReference type="GO" id="GO:0003796">
    <property type="term" value="F:lysozyme activity"/>
    <property type="evidence" value="ECO:0007669"/>
    <property type="project" value="UniProtKB-EC"/>
</dbReference>
<dbReference type="Gene3D" id="1.10.530.10">
    <property type="match status" value="1"/>
</dbReference>
<keyword evidence="4" id="KW-1015">Disulfide bond</keyword>
<proteinExistence type="evidence at transcript level"/>
<dbReference type="PANTHER" id="PTHR11407">
    <property type="entry name" value="LYSOZYME C"/>
    <property type="match status" value="1"/>
</dbReference>
<name>A0A499U6F4_PLAST</name>
<evidence type="ECO:0000313" key="8">
    <source>
        <dbReference type="EMBL" id="BBE08149.1"/>
    </source>
</evidence>
<dbReference type="PROSITE" id="PS51348">
    <property type="entry name" value="GLYCOSYL_HYDROL_F22_2"/>
    <property type="match status" value="1"/>
</dbReference>
<keyword evidence="3" id="KW-0081">Bacteriolytic enzyme</keyword>
<dbReference type="SUPFAM" id="SSF53955">
    <property type="entry name" value="Lysozyme-like"/>
    <property type="match status" value="1"/>
</dbReference>
<evidence type="ECO:0000256" key="7">
    <source>
        <dbReference type="SAM" id="SignalP"/>
    </source>
</evidence>
<accession>A0A499U6F4</accession>
<dbReference type="AlphaFoldDB" id="A0A499U6F4"/>
<dbReference type="SMART" id="SM00263">
    <property type="entry name" value="LYZ1"/>
    <property type="match status" value="1"/>
</dbReference>
<dbReference type="Pfam" id="PF00062">
    <property type="entry name" value="Lys"/>
    <property type="match status" value="1"/>
</dbReference>
<comment type="similarity">
    <text evidence="6">Belongs to the glycosyl hydrolase 22 family.</text>
</comment>
<dbReference type="GO" id="GO:0031640">
    <property type="term" value="P:killing of cells of another organism"/>
    <property type="evidence" value="ECO:0007669"/>
    <property type="project" value="UniProtKB-KW"/>
</dbReference>
<evidence type="ECO:0000256" key="4">
    <source>
        <dbReference type="ARBA" id="ARBA00023157"/>
    </source>
</evidence>
<dbReference type="InterPro" id="IPR023346">
    <property type="entry name" value="Lysozyme-like_dom_sf"/>
</dbReference>
<dbReference type="PANTHER" id="PTHR11407:SF63">
    <property type="entry name" value="LYSOZYME C"/>
    <property type="match status" value="1"/>
</dbReference>
<evidence type="ECO:0000256" key="1">
    <source>
        <dbReference type="ARBA" id="ARBA00000632"/>
    </source>
</evidence>
<dbReference type="EC" id="3.2.1.17" evidence="2"/>
<feature type="chain" id="PRO_5020025823" description="lysozyme" evidence="7">
    <location>
        <begin position="18"/>
        <end position="140"/>
    </location>
</feature>
<dbReference type="InterPro" id="IPR001916">
    <property type="entry name" value="Glyco_hydro_22"/>
</dbReference>
<feature type="signal peptide" evidence="7">
    <location>
        <begin position="1"/>
        <end position="17"/>
    </location>
</feature>
<keyword evidence="5" id="KW-0378">Hydrolase</keyword>
<keyword evidence="7" id="KW-0732">Signal</keyword>
<dbReference type="GO" id="GO:0042742">
    <property type="term" value="P:defense response to bacterium"/>
    <property type="evidence" value="ECO:0007669"/>
    <property type="project" value="UniProtKB-KW"/>
</dbReference>
<reference evidence="8" key="1">
    <citation type="journal article" date="2019" name="Proc. R. Soc. B">
        <title>Functional crosstalk across IMD and Toll pathways: insight into the evolution of incomplete immune cascades.</title>
        <authorList>
            <person name="Nishide Y."/>
            <person name="Kageyama D."/>
            <person name="Yokoi K."/>
            <person name="Jouraku A."/>
            <person name="Tanaka H."/>
            <person name="Futahashi R."/>
            <person name="Fukatsu T."/>
        </authorList>
    </citation>
    <scope>NUCLEOTIDE SEQUENCE</scope>
</reference>
<sequence length="140" mass="15428">MLVRILFCALFAAAVESSIISRCRLARDLRESGIRLSLIPDWICLAEAVSNRNTTARGGPYGSDVHTYGIFQIGSNIWCDIGKRGKKCNVDCEDLIGDNVEESISCAIEIYADYGFSAWSAWVSKCKGKSTPDISHCLRD</sequence>
<evidence type="ECO:0000256" key="6">
    <source>
        <dbReference type="RuleBase" id="RU004440"/>
    </source>
</evidence>
<keyword evidence="5" id="KW-0326">Glycosidase</keyword>
<gene>
    <name evidence="8" type="primary">lysozyme_c-1</name>
</gene>
<protein>
    <recommendedName>
        <fullName evidence="2">lysozyme</fullName>
        <ecNumber evidence="2">3.2.1.17</ecNumber>
    </recommendedName>
</protein>
<organism evidence="8">
    <name type="scientific">Plautia stali</name>
    <name type="common">Stink bug</name>
    <dbReference type="NCBI Taxonomy" id="106108"/>
    <lineage>
        <taxon>Eukaryota</taxon>
        <taxon>Metazoa</taxon>
        <taxon>Ecdysozoa</taxon>
        <taxon>Arthropoda</taxon>
        <taxon>Hexapoda</taxon>
        <taxon>Insecta</taxon>
        <taxon>Pterygota</taxon>
        <taxon>Neoptera</taxon>
        <taxon>Paraneoptera</taxon>
        <taxon>Hemiptera</taxon>
        <taxon>Heteroptera</taxon>
        <taxon>Panheteroptera</taxon>
        <taxon>Pentatomomorpha</taxon>
        <taxon>Pentatomoidea</taxon>
        <taxon>Pentatomidae</taxon>
        <taxon>Pentatominae</taxon>
        <taxon>Plautia</taxon>
    </lineage>
</organism>
<evidence type="ECO:0000256" key="5">
    <source>
        <dbReference type="ARBA" id="ARBA00023295"/>
    </source>
</evidence>
<dbReference type="PRINTS" id="PR00135">
    <property type="entry name" value="LYZLACT"/>
</dbReference>
<keyword evidence="3" id="KW-0929">Antimicrobial</keyword>
<evidence type="ECO:0000256" key="2">
    <source>
        <dbReference type="ARBA" id="ARBA00012732"/>
    </source>
</evidence>
<evidence type="ECO:0000256" key="3">
    <source>
        <dbReference type="ARBA" id="ARBA00022638"/>
    </source>
</evidence>
<dbReference type="CDD" id="cd16899">
    <property type="entry name" value="LYZ_C_invert"/>
    <property type="match status" value="1"/>
</dbReference>
<dbReference type="EMBL" id="LC384140">
    <property type="protein sequence ID" value="BBE08149.1"/>
    <property type="molecule type" value="mRNA"/>
</dbReference>